<evidence type="ECO:0000313" key="2">
    <source>
        <dbReference type="EMBL" id="KAF6747021.1"/>
    </source>
</evidence>
<accession>A0A8H6LZR2</accession>
<evidence type="ECO:0000256" key="1">
    <source>
        <dbReference type="SAM" id="Phobius"/>
    </source>
</evidence>
<keyword evidence="1" id="KW-0812">Transmembrane</keyword>
<evidence type="ECO:0000313" key="3">
    <source>
        <dbReference type="Proteomes" id="UP000521943"/>
    </source>
</evidence>
<comment type="caution">
    <text evidence="2">The sequence shown here is derived from an EMBL/GenBank/DDBJ whole genome shotgun (WGS) entry which is preliminary data.</text>
</comment>
<organism evidence="2 3">
    <name type="scientific">Ephemerocybe angulata</name>
    <dbReference type="NCBI Taxonomy" id="980116"/>
    <lineage>
        <taxon>Eukaryota</taxon>
        <taxon>Fungi</taxon>
        <taxon>Dikarya</taxon>
        <taxon>Basidiomycota</taxon>
        <taxon>Agaricomycotina</taxon>
        <taxon>Agaricomycetes</taxon>
        <taxon>Agaricomycetidae</taxon>
        <taxon>Agaricales</taxon>
        <taxon>Agaricineae</taxon>
        <taxon>Psathyrellaceae</taxon>
        <taxon>Ephemerocybe</taxon>
    </lineage>
</organism>
<protein>
    <submittedName>
        <fullName evidence="2">Uncharacterized protein</fullName>
    </submittedName>
</protein>
<keyword evidence="3" id="KW-1185">Reference proteome</keyword>
<feature type="transmembrane region" description="Helical" evidence="1">
    <location>
        <begin position="95"/>
        <end position="112"/>
    </location>
</feature>
<proteinExistence type="predicted"/>
<reference evidence="2 3" key="1">
    <citation type="submission" date="2020-07" db="EMBL/GenBank/DDBJ databases">
        <title>Comparative genomics of pyrophilous fungi reveals a link between fire events and developmental genes.</title>
        <authorList>
            <consortium name="DOE Joint Genome Institute"/>
            <person name="Steindorff A.S."/>
            <person name="Carver A."/>
            <person name="Calhoun S."/>
            <person name="Stillman K."/>
            <person name="Liu H."/>
            <person name="Lipzen A."/>
            <person name="Pangilinan J."/>
            <person name="Labutti K."/>
            <person name="Bruns T.D."/>
            <person name="Grigoriev I.V."/>
        </authorList>
    </citation>
    <scope>NUCLEOTIDE SEQUENCE [LARGE SCALE GENOMIC DNA]</scope>
    <source>
        <strain evidence="2 3">CBS 144469</strain>
    </source>
</reference>
<feature type="transmembrane region" description="Helical" evidence="1">
    <location>
        <begin position="68"/>
        <end position="88"/>
    </location>
</feature>
<dbReference type="Proteomes" id="UP000521943">
    <property type="component" value="Unassembled WGS sequence"/>
</dbReference>
<keyword evidence="1" id="KW-1133">Transmembrane helix</keyword>
<name>A0A8H6LZR2_9AGAR</name>
<dbReference type="EMBL" id="JACGCI010000086">
    <property type="protein sequence ID" value="KAF6747021.1"/>
    <property type="molecule type" value="Genomic_DNA"/>
</dbReference>
<dbReference type="AlphaFoldDB" id="A0A8H6LZR2"/>
<gene>
    <name evidence="2" type="ORF">DFP72DRAFT_921278</name>
</gene>
<keyword evidence="1" id="KW-0472">Membrane</keyword>
<sequence length="114" mass="12272">MEDDEMNTPVRAFSRLCAACGGRLLTVLSIESMGFGRPMSVLLGSCILSVFELCRSVAIALYETVGVSFSLVYVWMTVWGCHGMVGVGGLVWSRLVIAVGIAYSSVPVYYGYDG</sequence>